<keyword evidence="17" id="KW-1185">Reference proteome</keyword>
<dbReference type="PANTHER" id="PTHR45750">
    <property type="entry name" value="GH11602P"/>
    <property type="match status" value="1"/>
</dbReference>
<dbReference type="GO" id="GO:0045944">
    <property type="term" value="P:positive regulation of transcription by RNA polymerase II"/>
    <property type="evidence" value="ECO:0007669"/>
    <property type="project" value="TreeGrafter"/>
</dbReference>
<dbReference type="GO" id="GO:0000123">
    <property type="term" value="C:histone acetyltransferase complex"/>
    <property type="evidence" value="ECO:0007669"/>
    <property type="project" value="TreeGrafter"/>
</dbReference>
<dbReference type="SUPFAM" id="SSF47370">
    <property type="entry name" value="Bromodomain"/>
    <property type="match status" value="1"/>
</dbReference>
<keyword evidence="8" id="KW-0010">Activator</keyword>
<dbReference type="Pfam" id="PF00583">
    <property type="entry name" value="Acetyltransf_1"/>
    <property type="match status" value="1"/>
</dbReference>
<dbReference type="PROSITE" id="PS51186">
    <property type="entry name" value="GNAT"/>
    <property type="match status" value="1"/>
</dbReference>
<keyword evidence="10" id="KW-0539">Nucleus</keyword>
<evidence type="ECO:0000256" key="5">
    <source>
        <dbReference type="ARBA" id="ARBA00022853"/>
    </source>
</evidence>
<evidence type="ECO:0000256" key="4">
    <source>
        <dbReference type="ARBA" id="ARBA00022679"/>
    </source>
</evidence>
<dbReference type="EC" id="2.3.1.48" evidence="3"/>
<dbReference type="Gene3D" id="1.20.920.10">
    <property type="entry name" value="Bromodomain-like"/>
    <property type="match status" value="1"/>
</dbReference>
<keyword evidence="11" id="KW-0012">Acyltransferase</keyword>
<evidence type="ECO:0000256" key="9">
    <source>
        <dbReference type="ARBA" id="ARBA00023163"/>
    </source>
</evidence>
<comment type="subcellular location">
    <subcellularLocation>
        <location evidence="1">Nucleus</location>
    </subcellularLocation>
</comment>
<evidence type="ECO:0000256" key="12">
    <source>
        <dbReference type="PROSITE-ProRule" id="PRU00035"/>
    </source>
</evidence>
<comment type="similarity">
    <text evidence="2">Belongs to the acetyltransferase family. GCN5 subfamily.</text>
</comment>
<evidence type="ECO:0000256" key="8">
    <source>
        <dbReference type="ARBA" id="ARBA00023159"/>
    </source>
</evidence>
<proteinExistence type="inferred from homology"/>
<evidence type="ECO:0000256" key="2">
    <source>
        <dbReference type="ARBA" id="ARBA00008607"/>
    </source>
</evidence>
<gene>
    <name evidence="16" type="ORF">OBBRIDRAFT_791432</name>
</gene>
<reference evidence="16 17" key="1">
    <citation type="submission" date="2016-07" db="EMBL/GenBank/DDBJ databases">
        <title>Draft genome of the white-rot fungus Obba rivulosa 3A-2.</title>
        <authorList>
            <consortium name="DOE Joint Genome Institute"/>
            <person name="Miettinen O."/>
            <person name="Riley R."/>
            <person name="Acob R."/>
            <person name="Barry K."/>
            <person name="Cullen D."/>
            <person name="De Vries R."/>
            <person name="Hainaut M."/>
            <person name="Hatakka A."/>
            <person name="Henrissat B."/>
            <person name="Hilden K."/>
            <person name="Kuo R."/>
            <person name="Labutti K."/>
            <person name="Lipzen A."/>
            <person name="Makela M.R."/>
            <person name="Sandor L."/>
            <person name="Spatafora J.W."/>
            <person name="Grigoriev I.V."/>
            <person name="Hibbett D.S."/>
        </authorList>
    </citation>
    <scope>NUCLEOTIDE SEQUENCE [LARGE SCALE GENOMIC DNA]</scope>
    <source>
        <strain evidence="16 17">3A-2</strain>
    </source>
</reference>
<dbReference type="SUPFAM" id="SSF55729">
    <property type="entry name" value="Acyl-CoA N-acyltransferases (Nat)"/>
    <property type="match status" value="1"/>
</dbReference>
<dbReference type="OrthoDB" id="1937912at2759"/>
<feature type="region of interest" description="Disordered" evidence="13">
    <location>
        <begin position="138"/>
        <end position="284"/>
    </location>
</feature>
<evidence type="ECO:0000256" key="3">
    <source>
        <dbReference type="ARBA" id="ARBA00013184"/>
    </source>
</evidence>
<dbReference type="SMART" id="SM00297">
    <property type="entry name" value="BROMO"/>
    <property type="match status" value="1"/>
</dbReference>
<dbReference type="Proteomes" id="UP000250043">
    <property type="component" value="Unassembled WGS sequence"/>
</dbReference>
<evidence type="ECO:0000256" key="13">
    <source>
        <dbReference type="SAM" id="MobiDB-lite"/>
    </source>
</evidence>
<dbReference type="PROSITE" id="PS00633">
    <property type="entry name" value="BROMODOMAIN_1"/>
    <property type="match status" value="1"/>
</dbReference>
<dbReference type="GO" id="GO:0010484">
    <property type="term" value="F:histone H3 acetyltransferase activity"/>
    <property type="evidence" value="ECO:0007669"/>
    <property type="project" value="TreeGrafter"/>
</dbReference>
<evidence type="ECO:0000313" key="16">
    <source>
        <dbReference type="EMBL" id="OCH92323.1"/>
    </source>
</evidence>
<protein>
    <recommendedName>
        <fullName evidence="3">histone acetyltransferase</fullName>
        <ecNumber evidence="3">2.3.1.48</ecNumber>
    </recommendedName>
</protein>
<keyword evidence="6" id="KW-0805">Transcription regulation</keyword>
<organism evidence="16 17">
    <name type="scientific">Obba rivulosa</name>
    <dbReference type="NCBI Taxonomy" id="1052685"/>
    <lineage>
        <taxon>Eukaryota</taxon>
        <taxon>Fungi</taxon>
        <taxon>Dikarya</taxon>
        <taxon>Basidiomycota</taxon>
        <taxon>Agaricomycotina</taxon>
        <taxon>Agaricomycetes</taxon>
        <taxon>Polyporales</taxon>
        <taxon>Gelatoporiaceae</taxon>
        <taxon>Obba</taxon>
    </lineage>
</organism>
<dbReference type="InterPro" id="IPR016181">
    <property type="entry name" value="Acyl_CoA_acyltransferase"/>
</dbReference>
<evidence type="ECO:0000256" key="10">
    <source>
        <dbReference type="ARBA" id="ARBA00023242"/>
    </source>
</evidence>
<dbReference type="InterPro" id="IPR018359">
    <property type="entry name" value="Bromodomain_CS"/>
</dbReference>
<feature type="compositionally biased region" description="Acidic residues" evidence="13">
    <location>
        <begin position="197"/>
        <end position="208"/>
    </location>
</feature>
<keyword evidence="4" id="KW-0808">Transferase</keyword>
<dbReference type="Gene3D" id="3.40.630.30">
    <property type="match status" value="1"/>
</dbReference>
<dbReference type="InterPro" id="IPR036427">
    <property type="entry name" value="Bromodomain-like_sf"/>
</dbReference>
<dbReference type="PANTHER" id="PTHR45750:SF3">
    <property type="entry name" value="HISTONE ACETYLTRANSFERASE"/>
    <property type="match status" value="1"/>
</dbReference>
<keyword evidence="7 12" id="KW-0103">Bromodomain</keyword>
<evidence type="ECO:0000259" key="15">
    <source>
        <dbReference type="PROSITE" id="PS51186"/>
    </source>
</evidence>
<evidence type="ECO:0000313" key="17">
    <source>
        <dbReference type="Proteomes" id="UP000250043"/>
    </source>
</evidence>
<evidence type="ECO:0000256" key="7">
    <source>
        <dbReference type="ARBA" id="ARBA00023117"/>
    </source>
</evidence>
<keyword evidence="9" id="KW-0804">Transcription</keyword>
<evidence type="ECO:0000259" key="14">
    <source>
        <dbReference type="PROSITE" id="PS50014"/>
    </source>
</evidence>
<dbReference type="InterPro" id="IPR001487">
    <property type="entry name" value="Bromodomain"/>
</dbReference>
<feature type="compositionally biased region" description="Polar residues" evidence="13">
    <location>
        <begin position="138"/>
        <end position="148"/>
    </location>
</feature>
<dbReference type="AlphaFoldDB" id="A0A8E2DP00"/>
<dbReference type="InterPro" id="IPR000182">
    <property type="entry name" value="GNAT_dom"/>
</dbReference>
<accession>A0A8E2DP00</accession>
<dbReference type="PRINTS" id="PR00503">
    <property type="entry name" value="BROMODOMAIN"/>
</dbReference>
<name>A0A8E2DP00_9APHY</name>
<dbReference type="PROSITE" id="PS50014">
    <property type="entry name" value="BROMODOMAIN_2"/>
    <property type="match status" value="1"/>
</dbReference>
<dbReference type="InterPro" id="IPR037800">
    <property type="entry name" value="GCN5"/>
</dbReference>
<evidence type="ECO:0000256" key="6">
    <source>
        <dbReference type="ARBA" id="ARBA00023015"/>
    </source>
</evidence>
<feature type="compositionally biased region" description="Polar residues" evidence="13">
    <location>
        <begin position="230"/>
        <end position="244"/>
    </location>
</feature>
<dbReference type="GO" id="GO:0005634">
    <property type="term" value="C:nucleus"/>
    <property type="evidence" value="ECO:0007669"/>
    <property type="project" value="UniProtKB-SubCell"/>
</dbReference>
<feature type="domain" description="Bromo" evidence="14">
    <location>
        <begin position="574"/>
        <end position="644"/>
    </location>
</feature>
<feature type="domain" description="N-acetyltransferase" evidence="15">
    <location>
        <begin position="327"/>
        <end position="483"/>
    </location>
</feature>
<evidence type="ECO:0000256" key="1">
    <source>
        <dbReference type="ARBA" id="ARBA00004123"/>
    </source>
</evidence>
<sequence length="667" mass="74149">MKALYPASHDIPRLSESQLALKIARHSRCAACDTCDGLRPPAGVEVSLDKDAELDNVLGGLNRYGSEDDEPPSNYLEACACGHSAANHGADPSLLGRDEFARRGRVGVRIDELLQDKEELLNFDYSDEDIDSLRQQMQLPASSPSSISDGLASLLPSTPDRRPISPASSFLSDGFDQDPDHEPPAKKRRISFSSLSDADEDDDDDEEDKPLAARMGVSATATKTRPENGPRTNQRSGKQMTSKKSVAHTAPVSIMPPTAREREGMTVSANGANGHSPKVKVEDKMDESQLTRLATGVTFDANGAASATQPGVKPEKAAHAELQRGIIRIVPVENDGQPQSLILLTGLKTLFQKQLPKMPREYIARLVYDSNSRCLAIVKRGLKVVSGICFRPFPQRGFAEIVFFATTSVDQVKGYGGMLMDNFKQHIKETYPGMMHFLTYADNYAVGYFRKQGFSKDITLDRSVWAGYIKDYEGGTIMQCTMLRKVNYLEARDLVAQQREAILSKIREKSRSHIVYNGLPQFREGEWDGRPLDPKDIPGLRESGWTPSMAALVSRPSGKSAERTAMEKLLSDLQGHGLSWPFLQPVNGDEVVDYYEVIKKPMDFSTMEHKLDTNQYPNIDAFLADAQLVFDNCRTYNPDDSIYHKNATKLERFLKDQLKVYQLKTEE</sequence>
<keyword evidence="5" id="KW-0156">Chromatin regulator</keyword>
<dbReference type="EMBL" id="KV722371">
    <property type="protein sequence ID" value="OCH92323.1"/>
    <property type="molecule type" value="Genomic_DNA"/>
</dbReference>
<dbReference type="Pfam" id="PF00439">
    <property type="entry name" value="Bromodomain"/>
    <property type="match status" value="1"/>
</dbReference>
<evidence type="ECO:0000256" key="11">
    <source>
        <dbReference type="ARBA" id="ARBA00023315"/>
    </source>
</evidence>
<dbReference type="CDD" id="cd05509">
    <property type="entry name" value="Bromo_gcn5_like"/>
    <property type="match status" value="1"/>
</dbReference>